<dbReference type="Gene3D" id="3.40.50.1820">
    <property type="entry name" value="alpha/beta hydrolase"/>
    <property type="match status" value="1"/>
</dbReference>
<accession>A0ABU5YTG4</accession>
<dbReference type="EMBL" id="JAYJJQ010000003">
    <property type="protein sequence ID" value="MEB3068423.1"/>
    <property type="molecule type" value="Genomic_DNA"/>
</dbReference>
<evidence type="ECO:0000313" key="2">
    <source>
        <dbReference type="EMBL" id="MEB3068423.1"/>
    </source>
</evidence>
<dbReference type="InterPro" id="IPR029058">
    <property type="entry name" value="AB_hydrolase_fold"/>
</dbReference>
<dbReference type="Proteomes" id="UP001299283">
    <property type="component" value="Unassembled WGS sequence"/>
</dbReference>
<evidence type="ECO:0000259" key="1">
    <source>
        <dbReference type="Pfam" id="PF08237"/>
    </source>
</evidence>
<gene>
    <name evidence="2" type="ORF">K5L39_04440</name>
</gene>
<keyword evidence="3" id="KW-1185">Reference proteome</keyword>
<feature type="domain" description="PE-PPE" evidence="1">
    <location>
        <begin position="90"/>
        <end position="316"/>
    </location>
</feature>
<reference evidence="2 3" key="1">
    <citation type="submission" date="2023-12" db="EMBL/GenBank/DDBJ databases">
        <title>Description of new species of Mycobacterium terrae complex isolated from sewage at the Sao Paulo Zoological Park Foundation in Brazil.</title>
        <authorList>
            <person name="Romagnoli C.L."/>
            <person name="Conceicao E.C."/>
            <person name="Machado E."/>
            <person name="Barreto L.B.P.F."/>
            <person name="Sharma A."/>
            <person name="Silva N.M."/>
            <person name="Marques L.E."/>
            <person name="Juliana M.A."/>
            <person name="Lourenco M.C.S."/>
            <person name="Digiampietri L.A."/>
            <person name="Suffys P.N."/>
            <person name="Viana-Niero C."/>
        </authorList>
    </citation>
    <scope>NUCLEOTIDE SEQUENCE [LARGE SCALE GENOMIC DNA]</scope>
    <source>
        <strain evidence="2 3">MYC017</strain>
    </source>
</reference>
<name>A0ABU5YTG4_9MYCO</name>
<dbReference type="RefSeq" id="WP_225396271.1">
    <property type="nucleotide sequence ID" value="NZ_JAYJJQ010000003.1"/>
</dbReference>
<dbReference type="InterPro" id="IPR013228">
    <property type="entry name" value="PE-PPE_C"/>
</dbReference>
<comment type="caution">
    <text evidence="2">The sequence shown here is derived from an EMBL/GenBank/DDBJ whole genome shotgun (WGS) entry which is preliminary data.</text>
</comment>
<organism evidence="2 3">
    <name type="scientific">[Mycobacterium] vasticus</name>
    <dbReference type="NCBI Taxonomy" id="2875777"/>
    <lineage>
        <taxon>Bacteria</taxon>
        <taxon>Bacillati</taxon>
        <taxon>Actinomycetota</taxon>
        <taxon>Actinomycetes</taxon>
        <taxon>Mycobacteriales</taxon>
        <taxon>Mycobacteriaceae</taxon>
        <taxon>Mycolicibacter</taxon>
    </lineage>
</organism>
<sequence>MAFRAPDSCDVVLSRVVRIPVAVGTTAAVIAGIPAATIASGPTIKEVLLTGLGDGTAQIMGSSGIPLPTSGYVDAATTLYLQPLGFTGTSQAQFTPAGFYPTTGVKSLPAFVSETQGAQILTETVLREIAGGQVDATNPVVVFGYSQSSALSSLAMAQLAEHGVPADYVHFVLVGDTAAPNGGLLERFDVPLGSHPEIPSMGITFGYPTPNLYPTDVYTLEYDGFANFPQYTLNPIAVLNAMAGMALAHFTYLGLEPDQIANAIALPTTADSLAHYYMIPQDHLPLLDVVRFLPFVGNPLADLVEPAMKILVNLGYGSITDGWSQGPADVHTPFGLFPPDLDWGEVFNALLNAVPEGIVAAGNTLLDPQNYDIFASIADNPVTGPLLRAAYATGELTTNPAAFLADPNLTTFTQVLNALDLGSSVAPSQSYTQLLPLADMFTALTVTLPAYNLTVFLDQLEQGNLIEAIGLPIAADMALIPIALALGLGLGAGL</sequence>
<evidence type="ECO:0000313" key="3">
    <source>
        <dbReference type="Proteomes" id="UP001299283"/>
    </source>
</evidence>
<dbReference type="Pfam" id="PF08237">
    <property type="entry name" value="PE-PPE"/>
    <property type="match status" value="1"/>
</dbReference>
<protein>
    <submittedName>
        <fullName evidence="2">PE-PPE domain-containing protein</fullName>
    </submittedName>
</protein>
<proteinExistence type="predicted"/>